<dbReference type="InterPro" id="IPR013549">
    <property type="entry name" value="DUF1731"/>
</dbReference>
<dbReference type="Gene3D" id="3.40.50.720">
    <property type="entry name" value="NAD(P)-binding Rossmann-like Domain"/>
    <property type="match status" value="1"/>
</dbReference>
<dbReference type="Proteomes" id="UP001160142">
    <property type="component" value="Unassembled WGS sequence"/>
</dbReference>
<reference evidence="4 5" key="1">
    <citation type="submission" date="2023-04" db="EMBL/GenBank/DDBJ databases">
        <title>Genome Encyclopedia of Bacteria and Archaea VI: Functional Genomics of Type Strains.</title>
        <authorList>
            <person name="Whitman W."/>
        </authorList>
    </citation>
    <scope>NUCLEOTIDE SEQUENCE [LARGE SCALE GENOMIC DNA]</scope>
    <source>
        <strain evidence="4 5">SG_E_30_P1</strain>
    </source>
</reference>
<protein>
    <submittedName>
        <fullName evidence="4">Uncharacterized protein (TIGR01777 family)</fullName>
    </submittedName>
</protein>
<proteinExistence type="inferred from homology"/>
<dbReference type="InterPro" id="IPR010099">
    <property type="entry name" value="SDR39U1"/>
</dbReference>
<keyword evidence="5" id="KW-1185">Reference proteome</keyword>
<dbReference type="EMBL" id="JARXVQ010000001">
    <property type="protein sequence ID" value="MDH6180677.1"/>
    <property type="molecule type" value="Genomic_DNA"/>
</dbReference>
<comment type="caution">
    <text evidence="4">The sequence shown here is derived from an EMBL/GenBank/DDBJ whole genome shotgun (WGS) entry which is preliminary data.</text>
</comment>
<organism evidence="4 5">
    <name type="scientific">Antiquaquibacter oligotrophicus</name>
    <dbReference type="NCBI Taxonomy" id="2880260"/>
    <lineage>
        <taxon>Bacteria</taxon>
        <taxon>Bacillati</taxon>
        <taxon>Actinomycetota</taxon>
        <taxon>Actinomycetes</taxon>
        <taxon>Micrococcales</taxon>
        <taxon>Microbacteriaceae</taxon>
        <taxon>Antiquaquibacter</taxon>
    </lineage>
</organism>
<dbReference type="Pfam" id="PF08338">
    <property type="entry name" value="DUF1731"/>
    <property type="match status" value="1"/>
</dbReference>
<gene>
    <name evidence="4" type="ORF">M2152_000859</name>
</gene>
<comment type="similarity">
    <text evidence="1">Belongs to the NAD(P)-dependent epimerase/dehydratase family. SDR39U1 subfamily.</text>
</comment>
<evidence type="ECO:0000259" key="3">
    <source>
        <dbReference type="Pfam" id="PF08338"/>
    </source>
</evidence>
<dbReference type="RefSeq" id="WP_322133018.1">
    <property type="nucleotide sequence ID" value="NZ_CP085036.1"/>
</dbReference>
<dbReference type="SUPFAM" id="SSF51735">
    <property type="entry name" value="NAD(P)-binding Rossmann-fold domains"/>
    <property type="match status" value="1"/>
</dbReference>
<feature type="domain" description="DUF1731" evidence="3">
    <location>
        <begin position="250"/>
        <end position="295"/>
    </location>
</feature>
<dbReference type="Pfam" id="PF01370">
    <property type="entry name" value="Epimerase"/>
    <property type="match status" value="1"/>
</dbReference>
<evidence type="ECO:0000313" key="5">
    <source>
        <dbReference type="Proteomes" id="UP001160142"/>
    </source>
</evidence>
<dbReference type="InterPro" id="IPR001509">
    <property type="entry name" value="Epimerase_deHydtase"/>
</dbReference>
<evidence type="ECO:0000256" key="1">
    <source>
        <dbReference type="ARBA" id="ARBA00009353"/>
    </source>
</evidence>
<dbReference type="InterPro" id="IPR036291">
    <property type="entry name" value="NAD(P)-bd_dom_sf"/>
</dbReference>
<accession>A0ABT6KNG5</accession>
<evidence type="ECO:0000259" key="2">
    <source>
        <dbReference type="Pfam" id="PF01370"/>
    </source>
</evidence>
<dbReference type="PANTHER" id="PTHR11092:SF0">
    <property type="entry name" value="EPIMERASE FAMILY PROTEIN SDR39U1"/>
    <property type="match status" value="1"/>
</dbReference>
<sequence>MAPSGRTVLVSGASGFIGSELCRQLESQGNTVLRLVRRAPRTPGEFAWAPADGVIDQSAVERADAVVNLSGASTGRQPWTHGYKAEILRSRVLATQTIVDAILRADSPPTVLVNGSAVGFYGDRGEESLTEASPKGSGFLSDVVSAWEEAAKPASERTRVVLARTGVVVGHGGAFTPLLALTRVGLGARFGSGKQFWPWIGLHDEAAAIRHLLDSTMDGAVNLAGPVPATSREITEQLARTLGRWHPFAVPTFALSALGDAGRDLLLASQRVAPTRLEQDGFVFRDRTHKDAIERAFGAARAR</sequence>
<dbReference type="PANTHER" id="PTHR11092">
    <property type="entry name" value="SUGAR NUCLEOTIDE EPIMERASE RELATED"/>
    <property type="match status" value="1"/>
</dbReference>
<name>A0ABT6KNG5_9MICO</name>
<dbReference type="NCBIfam" id="TIGR01777">
    <property type="entry name" value="yfcH"/>
    <property type="match status" value="1"/>
</dbReference>
<feature type="domain" description="NAD-dependent epimerase/dehydratase" evidence="2">
    <location>
        <begin position="8"/>
        <end position="216"/>
    </location>
</feature>
<evidence type="ECO:0000313" key="4">
    <source>
        <dbReference type="EMBL" id="MDH6180677.1"/>
    </source>
</evidence>